<dbReference type="InterPro" id="IPR031475">
    <property type="entry name" value="NBD_C"/>
</dbReference>
<protein>
    <recommendedName>
        <fullName evidence="14">3-hydroxyisobutyrate dehydrogenase</fullName>
    </recommendedName>
</protein>
<dbReference type="GO" id="GO:0050661">
    <property type="term" value="F:NADP binding"/>
    <property type="evidence" value="ECO:0007669"/>
    <property type="project" value="InterPro"/>
</dbReference>
<dbReference type="AlphaFoldDB" id="A0A8H7WCJ5"/>
<evidence type="ECO:0008006" key="14">
    <source>
        <dbReference type="Google" id="ProtNLM"/>
    </source>
</evidence>
<dbReference type="Gene3D" id="3.40.980.20">
    <property type="entry name" value="Four-carbon acid sugar kinase, nucleotide binding domain"/>
    <property type="match status" value="1"/>
</dbReference>
<dbReference type="GO" id="GO:0016491">
    <property type="term" value="F:oxidoreductase activity"/>
    <property type="evidence" value="ECO:0007669"/>
    <property type="project" value="InterPro"/>
</dbReference>
<keyword evidence="2" id="KW-0808">Transferase</keyword>
<comment type="caution">
    <text evidence="12">The sequence shown here is derived from an EMBL/GenBank/DDBJ whole genome shotgun (WGS) entry which is preliminary data.</text>
</comment>
<name>A0A8H7WCJ5_9HELO</name>
<evidence type="ECO:0000259" key="10">
    <source>
        <dbReference type="Pfam" id="PF14833"/>
    </source>
</evidence>
<evidence type="ECO:0000256" key="2">
    <source>
        <dbReference type="ARBA" id="ARBA00022679"/>
    </source>
</evidence>
<dbReference type="InterPro" id="IPR037051">
    <property type="entry name" value="4-carb_acid_sugar_kinase_N_sf"/>
</dbReference>
<dbReference type="SUPFAM" id="SSF142764">
    <property type="entry name" value="YgbK-like"/>
    <property type="match status" value="1"/>
</dbReference>
<organism evidence="12 13">
    <name type="scientific">Cadophora malorum</name>
    <dbReference type="NCBI Taxonomy" id="108018"/>
    <lineage>
        <taxon>Eukaryota</taxon>
        <taxon>Fungi</taxon>
        <taxon>Dikarya</taxon>
        <taxon>Ascomycota</taxon>
        <taxon>Pezizomycotina</taxon>
        <taxon>Leotiomycetes</taxon>
        <taxon>Helotiales</taxon>
        <taxon>Ploettnerulaceae</taxon>
        <taxon>Cadophora</taxon>
    </lineage>
</organism>
<evidence type="ECO:0000256" key="4">
    <source>
        <dbReference type="ARBA" id="ARBA00022777"/>
    </source>
</evidence>
<evidence type="ECO:0000259" key="11">
    <source>
        <dbReference type="Pfam" id="PF17042"/>
    </source>
</evidence>
<feature type="domain" description="6-phosphogluconate dehydrogenase NADP-binding" evidence="8">
    <location>
        <begin position="327"/>
        <end position="484"/>
    </location>
</feature>
<gene>
    <name evidence="12" type="ORF">IFR04_004586</name>
</gene>
<evidence type="ECO:0000256" key="6">
    <source>
        <dbReference type="ARBA" id="ARBA00023277"/>
    </source>
</evidence>
<dbReference type="EMBL" id="JAFJYH010000051">
    <property type="protein sequence ID" value="KAG4422320.1"/>
    <property type="molecule type" value="Genomic_DNA"/>
</dbReference>
<sequence>MATQSSEKIAFAGLGAMGFGMASHLLGLGHHMTGFDVYEPSLAKFQALGAKTASSPGEAAKESNIFICMVANSNQAESVLFDSETGAVQALPQNATIILCSTVPSSYLTSVQSSLEILSRTDILLIDSPVSGGTVRAAQGNLTILASGTSAALERGNSILSDMSEKLYIIPGGIGAASNVKMINQLLAGVHIAAAAEAMGLAAKAGLNTRQVYDIIVGAAGNSWMFENRVPHMLDNDLTPYSALDIFVKDMGIVTSSARLQGFPLPLSSVAEQLYLSASAQGMGLQDDSGLVRTFTPGTPDLVHQQAKPQPASDKLTPSVTPLEITKIGFVGLGAMGIGMATSLVKASFPVCGYDVYSPSTEKFLAQAGNKASAASSPAEAADSAEILILMVQNAAQADDVLFGSGKVASTLPANAIIILNSTVPPSFAKDLGQRLSALGTGLELIDAPVSGGVVRAASGNLTIISSGAALALSKASPVLTALSGPPSNLHTIPNGAGAASSVKLINQLLAGVHIVAAAEAMAFGAKLGLDTRSLYEIIKNAAGGSWMFENRVPAMLNADWTPNSQLAIFVKDLGIVLDEAKRLGYAAPLSAASHQVYLNGAAKGWAKDADSGVVRVWELMTGVSVAEAAKPVEPKAETRPEPFKPREYEPLPLEETIASLPPITSTNTLATIKQRIASPETPALIILDDDPTGTQTCHDIPVLTVWDIPTLTRELTRSPSGFFILTNSRALPGPEATTLITEITTNISHAATSANKTFQIVLRGDSTLRGHFPEEPDAVESVLGTSTAWILAPFFYQGGRYTINDVHYVSEGPSLIPASQTPFAKDATFGYTSSNLRDYVLEKTSCRFKPEQIVSVTLNDIRLGGYEKVAQVLSGVKKGSVVVVNAAAEEDMHVFALGCILAEQHGAKFLYRTGAAFVSSRLGIQGKAPMTAAELGVDTSVGSPGGLVIAGSYVPKTTAQLAYLRECRGDKLHVIELDVSALLAESESESESSPSNASQPSQIITTAITQATQHILSGTDVLLMTSRSLILGSSPLSSLKIGSVVASALVQFLRGIDVSPRYIIAKGGITSSDAATKGLGMKRAMILGQAAPGVPIWGCDEETSRHRGVPYVVFPGNVGGVETLGELVGRWAAVCMCE</sequence>
<dbReference type="InterPro" id="IPR013328">
    <property type="entry name" value="6PGD_dom2"/>
</dbReference>
<keyword evidence="4" id="KW-0418">Kinase</keyword>
<keyword evidence="5" id="KW-0067">ATP-binding</keyword>
<evidence type="ECO:0000259" key="9">
    <source>
        <dbReference type="Pfam" id="PF07005"/>
    </source>
</evidence>
<keyword evidence="3" id="KW-0547">Nucleotide-binding</keyword>
<evidence type="ECO:0000256" key="3">
    <source>
        <dbReference type="ARBA" id="ARBA00022741"/>
    </source>
</evidence>
<keyword evidence="13" id="KW-1185">Reference proteome</keyword>
<dbReference type="OrthoDB" id="48988at2759"/>
<feature type="domain" description="Four-carbon acid sugar kinase nucleotide binding" evidence="11">
    <location>
        <begin position="948"/>
        <end position="1125"/>
    </location>
</feature>
<comment type="similarity">
    <text evidence="1">Belongs to the four-carbon acid sugar kinase family.</text>
</comment>
<evidence type="ECO:0000259" key="8">
    <source>
        <dbReference type="Pfam" id="PF03446"/>
    </source>
</evidence>
<dbReference type="Gene3D" id="3.40.50.10840">
    <property type="entry name" value="Putative sugar-binding, N-terminal domain"/>
    <property type="match status" value="1"/>
</dbReference>
<evidence type="ECO:0000313" key="12">
    <source>
        <dbReference type="EMBL" id="KAG4422320.1"/>
    </source>
</evidence>
<dbReference type="Pfam" id="PF07005">
    <property type="entry name" value="SBD_N"/>
    <property type="match status" value="1"/>
</dbReference>
<feature type="domain" description="3-hydroxyisobutyrate dehydrogenase-like NAD-binding" evidence="10">
    <location>
        <begin position="175"/>
        <end position="294"/>
    </location>
</feature>
<dbReference type="InterPro" id="IPR006115">
    <property type="entry name" value="6PGDH_NADP-bd"/>
</dbReference>
<evidence type="ECO:0000313" key="13">
    <source>
        <dbReference type="Proteomes" id="UP000664132"/>
    </source>
</evidence>
<feature type="domain" description="6-phosphogluconate dehydrogenase NADP-binding" evidence="8">
    <location>
        <begin position="8"/>
        <end position="168"/>
    </location>
</feature>
<evidence type="ECO:0000256" key="1">
    <source>
        <dbReference type="ARBA" id="ARBA00005715"/>
    </source>
</evidence>
<dbReference type="SUPFAM" id="SSF51735">
    <property type="entry name" value="NAD(P)-binding Rossmann-fold domains"/>
    <property type="match status" value="2"/>
</dbReference>
<dbReference type="InterPro" id="IPR010737">
    <property type="entry name" value="4-carb_acid_sugar_kinase_N"/>
</dbReference>
<feature type="domain" description="Four-carbon acid sugar kinase N-terminal" evidence="9">
    <location>
        <begin position="685"/>
        <end position="921"/>
    </location>
</feature>
<evidence type="ECO:0000256" key="7">
    <source>
        <dbReference type="SAM" id="MobiDB-lite"/>
    </source>
</evidence>
<feature type="region of interest" description="Disordered" evidence="7">
    <location>
        <begin position="296"/>
        <end position="318"/>
    </location>
</feature>
<dbReference type="Pfam" id="PF17042">
    <property type="entry name" value="NBD_C"/>
    <property type="match status" value="1"/>
</dbReference>
<dbReference type="PANTHER" id="PTHR43060:SF17">
    <property type="entry name" value="L-THREONATE DEHYDROGENASE"/>
    <property type="match status" value="1"/>
</dbReference>
<evidence type="ECO:0000256" key="5">
    <source>
        <dbReference type="ARBA" id="ARBA00022840"/>
    </source>
</evidence>
<dbReference type="PANTHER" id="PTHR43060">
    <property type="entry name" value="3-HYDROXYISOBUTYRATE DEHYDROGENASE-LIKE 1, MITOCHONDRIAL-RELATED"/>
    <property type="match status" value="1"/>
</dbReference>
<reference evidence="12" key="1">
    <citation type="submission" date="2021-02" db="EMBL/GenBank/DDBJ databases">
        <title>Genome sequence Cadophora malorum strain M34.</title>
        <authorList>
            <person name="Stefanovic E."/>
            <person name="Vu D."/>
            <person name="Scully C."/>
            <person name="Dijksterhuis J."/>
            <person name="Roader J."/>
            <person name="Houbraken J."/>
        </authorList>
    </citation>
    <scope>NUCLEOTIDE SEQUENCE</scope>
    <source>
        <strain evidence="12">M34</strain>
    </source>
</reference>
<dbReference type="SUPFAM" id="SSF48179">
    <property type="entry name" value="6-phosphogluconate dehydrogenase C-terminal domain-like"/>
    <property type="match status" value="2"/>
</dbReference>
<dbReference type="Proteomes" id="UP000664132">
    <property type="component" value="Unassembled WGS sequence"/>
</dbReference>
<keyword evidence="6" id="KW-0119">Carbohydrate metabolism</keyword>
<dbReference type="Pfam" id="PF14833">
    <property type="entry name" value="NAD_binding_11"/>
    <property type="match status" value="2"/>
</dbReference>
<dbReference type="InterPro" id="IPR008927">
    <property type="entry name" value="6-PGluconate_DH-like_C_sf"/>
</dbReference>
<dbReference type="InterPro" id="IPR036291">
    <property type="entry name" value="NAD(P)-bd_dom_sf"/>
</dbReference>
<dbReference type="PROSITE" id="PS00895">
    <property type="entry name" value="3_HYDROXYISOBUT_DH"/>
    <property type="match status" value="1"/>
</dbReference>
<dbReference type="Gene3D" id="3.40.50.720">
    <property type="entry name" value="NAD(P)-binding Rossmann-like Domain"/>
    <property type="match status" value="2"/>
</dbReference>
<proteinExistence type="inferred from homology"/>
<dbReference type="Gene3D" id="1.10.1040.10">
    <property type="entry name" value="N-(1-d-carboxylethyl)-l-norvaline Dehydrogenase, domain 2"/>
    <property type="match status" value="2"/>
</dbReference>
<dbReference type="GO" id="GO:0016301">
    <property type="term" value="F:kinase activity"/>
    <property type="evidence" value="ECO:0007669"/>
    <property type="project" value="UniProtKB-KW"/>
</dbReference>
<dbReference type="InterPro" id="IPR042213">
    <property type="entry name" value="NBD_C_sf"/>
</dbReference>
<accession>A0A8H7WCJ5</accession>
<dbReference type="GO" id="GO:0051287">
    <property type="term" value="F:NAD binding"/>
    <property type="evidence" value="ECO:0007669"/>
    <property type="project" value="InterPro"/>
</dbReference>
<dbReference type="GO" id="GO:0005524">
    <property type="term" value="F:ATP binding"/>
    <property type="evidence" value="ECO:0007669"/>
    <property type="project" value="UniProtKB-KW"/>
</dbReference>
<dbReference type="InterPro" id="IPR029154">
    <property type="entry name" value="HIBADH-like_NADP-bd"/>
</dbReference>
<dbReference type="InterPro" id="IPR002204">
    <property type="entry name" value="3-OH-isobutyrate_DH-rel_CS"/>
</dbReference>
<feature type="domain" description="3-hydroxyisobutyrate dehydrogenase-like NAD-binding" evidence="10">
    <location>
        <begin position="498"/>
        <end position="617"/>
    </location>
</feature>
<dbReference type="Pfam" id="PF03446">
    <property type="entry name" value="NAD_binding_2"/>
    <property type="match status" value="2"/>
</dbReference>